<accession>A0A511T3C4</accession>
<reference evidence="9 10" key="1">
    <citation type="submission" date="2016-10" db="EMBL/GenBank/DDBJ databases">
        <authorList>
            <person name="Varghese N."/>
            <person name="Submissions S."/>
        </authorList>
    </citation>
    <scope>NUCLEOTIDE SEQUENCE [LARGE SCALE GENOMIC DNA]</scope>
    <source>
        <strain evidence="9 10">DSM 16525</strain>
    </source>
</reference>
<evidence type="ECO:0000313" key="10">
    <source>
        <dbReference type="Proteomes" id="UP000183760"/>
    </source>
</evidence>
<evidence type="ECO:0000259" key="7">
    <source>
        <dbReference type="PROSITE" id="PS50011"/>
    </source>
</evidence>
<dbReference type="RefSeq" id="WP_074948340.1">
    <property type="nucleotide sequence ID" value="NZ_BJXR01000025.1"/>
</dbReference>
<feature type="transmembrane region" description="Helical" evidence="6">
    <location>
        <begin position="521"/>
        <end position="540"/>
    </location>
</feature>
<proteinExistence type="predicted"/>
<dbReference type="InterPro" id="IPR000719">
    <property type="entry name" value="Prot_kinase_dom"/>
</dbReference>
<keyword evidence="4" id="KW-0067">ATP-binding</keyword>
<dbReference type="GO" id="GO:0005524">
    <property type="term" value="F:ATP binding"/>
    <property type="evidence" value="ECO:0007669"/>
    <property type="project" value="UniProtKB-KW"/>
</dbReference>
<dbReference type="Pfam" id="PF08308">
    <property type="entry name" value="PEGA"/>
    <property type="match status" value="1"/>
</dbReference>
<evidence type="ECO:0000256" key="6">
    <source>
        <dbReference type="SAM" id="Phobius"/>
    </source>
</evidence>
<dbReference type="Proteomes" id="UP000321514">
    <property type="component" value="Unassembled WGS sequence"/>
</dbReference>
<dbReference type="Pfam" id="PF00069">
    <property type="entry name" value="Pkinase"/>
    <property type="match status" value="1"/>
</dbReference>
<keyword evidence="3 9" id="KW-0418">Kinase</keyword>
<dbReference type="SUPFAM" id="SSF56112">
    <property type="entry name" value="Protein kinase-like (PK-like)"/>
    <property type="match status" value="1"/>
</dbReference>
<dbReference type="InterPro" id="IPR008266">
    <property type="entry name" value="Tyr_kinase_AS"/>
</dbReference>
<evidence type="ECO:0000313" key="9">
    <source>
        <dbReference type="EMBL" id="SES78217.1"/>
    </source>
</evidence>
<dbReference type="InterPro" id="IPR011009">
    <property type="entry name" value="Kinase-like_dom_sf"/>
</dbReference>
<evidence type="ECO:0000256" key="4">
    <source>
        <dbReference type="ARBA" id="ARBA00022840"/>
    </source>
</evidence>
<gene>
    <name evidence="8" type="ORF">MFU01_28750</name>
    <name evidence="9" type="ORF">SAMN05443572_101136</name>
</gene>
<dbReference type="CDD" id="cd14014">
    <property type="entry name" value="STKc_PknB_like"/>
    <property type="match status" value="1"/>
</dbReference>
<dbReference type="AlphaFoldDB" id="A0A511T3C4"/>
<keyword evidence="6" id="KW-0472">Membrane</keyword>
<name>A0A511T3C4_MYXFU</name>
<feature type="compositionally biased region" description="Low complexity" evidence="5">
    <location>
        <begin position="349"/>
        <end position="358"/>
    </location>
</feature>
<dbReference type="GO" id="GO:0004674">
    <property type="term" value="F:protein serine/threonine kinase activity"/>
    <property type="evidence" value="ECO:0007669"/>
    <property type="project" value="UniProtKB-KW"/>
</dbReference>
<dbReference type="STRING" id="1334629.MFUL124B02_01575"/>
<protein>
    <submittedName>
        <fullName evidence="9">Serine/threonine protein kinase</fullName>
    </submittedName>
</protein>
<dbReference type="Proteomes" id="UP000183760">
    <property type="component" value="Unassembled WGS sequence"/>
</dbReference>
<keyword evidence="1" id="KW-0808">Transferase</keyword>
<feature type="domain" description="Protein kinase" evidence="7">
    <location>
        <begin position="12"/>
        <end position="286"/>
    </location>
</feature>
<dbReference type="PROSITE" id="PS50011">
    <property type="entry name" value="PROTEIN_KINASE_DOM"/>
    <property type="match status" value="1"/>
</dbReference>
<organism evidence="8 11">
    <name type="scientific">Myxococcus fulvus</name>
    <dbReference type="NCBI Taxonomy" id="33"/>
    <lineage>
        <taxon>Bacteria</taxon>
        <taxon>Pseudomonadati</taxon>
        <taxon>Myxococcota</taxon>
        <taxon>Myxococcia</taxon>
        <taxon>Myxococcales</taxon>
        <taxon>Cystobacterineae</taxon>
        <taxon>Myxococcaceae</taxon>
        <taxon>Myxococcus</taxon>
    </lineage>
</organism>
<keyword evidence="9" id="KW-0723">Serine/threonine-protein kinase</keyword>
<dbReference type="EMBL" id="FOIB01000001">
    <property type="protein sequence ID" value="SES78217.1"/>
    <property type="molecule type" value="Genomic_DNA"/>
</dbReference>
<dbReference type="PANTHER" id="PTHR43289">
    <property type="entry name" value="MITOGEN-ACTIVATED PROTEIN KINASE KINASE KINASE 20-RELATED"/>
    <property type="match status" value="1"/>
</dbReference>
<reference evidence="8 11" key="2">
    <citation type="submission" date="2019-07" db="EMBL/GenBank/DDBJ databases">
        <title>Whole genome shotgun sequence of Myxococcus fulvus NBRC 100333.</title>
        <authorList>
            <person name="Hosoyama A."/>
            <person name="Uohara A."/>
            <person name="Ohji S."/>
            <person name="Ichikawa N."/>
        </authorList>
    </citation>
    <scope>NUCLEOTIDE SEQUENCE [LARGE SCALE GENOMIC DNA]</scope>
    <source>
        <strain evidence="8 11">NBRC 100333</strain>
    </source>
</reference>
<dbReference type="PROSITE" id="PS00109">
    <property type="entry name" value="PROTEIN_KINASE_TYR"/>
    <property type="match status" value="1"/>
</dbReference>
<evidence type="ECO:0000256" key="1">
    <source>
        <dbReference type="ARBA" id="ARBA00022679"/>
    </source>
</evidence>
<keyword evidence="6" id="KW-1133">Transmembrane helix</keyword>
<dbReference type="PANTHER" id="PTHR43289:SF6">
    <property type="entry name" value="SERINE_THREONINE-PROTEIN KINASE NEKL-3"/>
    <property type="match status" value="1"/>
</dbReference>
<dbReference type="Gene3D" id="3.30.200.20">
    <property type="entry name" value="Phosphorylase Kinase, domain 1"/>
    <property type="match status" value="1"/>
</dbReference>
<keyword evidence="10" id="KW-1185">Reference proteome</keyword>
<evidence type="ECO:0000313" key="8">
    <source>
        <dbReference type="EMBL" id="GEN07838.1"/>
    </source>
</evidence>
<dbReference type="InterPro" id="IPR013229">
    <property type="entry name" value="PEGA"/>
</dbReference>
<sequence>MAESPPQQFGKYVLLSKIAAGGMAVTYRARMTGAAGVTKPCVIKQILPHFVDEADFVEMFIGEARLVASMSHSNIAQVFDFGEVGGQYFIAMELVQGQPLSKVLRRAQRAGMGFFPEPLALHVASKLCDGLDYAHRHVGEDGVEMGLVHRDVSPDNVLISYEGEVKVIDFGIAKATSAVEAKTSPGTLKGKYPYFAPEQAQGRQDLDARTDVYAAGVVLYEMVCGKRPYEGEFVTVLPRILTGDCLPPSANNPTVSPDLEVVIGNAMAIDREARYQTAKELSESLVELLYRDNPRFTPTMLSQLMAYLFAEELMAEGRKAEVSAAFKEQVALWQAGIVEPSQGRARPLSSGSVSRPSSAGMRSRPGSEGGARPPSDGARRSAPGSNPDMRKVSSAGGRRATNSGIPRAETTGPGRKSGAYERPGPPVPELPDEPATDAGIDILKTYVPTVVPAAVAAMGDDPRDTPVEVPVVTAQTVAPPPARAFTGTGFRTAADEAREKLAREEAERGAKRQKDMRTMTLYMFGSAIVLLFVALFYHFVIKSDPPPEAVVSHTTTLRITSTPAGASVNLNGKDVPGKTPVTLEGVRVGEANTLALTMPGYSTWIRRFTPASVLLEPMNAELEALKPPEPAPVAVAPVDDKADDDVVSLVGAEQDGGGVATDDAGTVAVAAEGKPVEQQAAVEKMSASRRALHEVDYPTRLLVLRPQYNAAPIPEYSTASIDLNPSLSYSVWTQGSASLAEGRGTASGTLVYFIEGEGPADSSFGLLSASTRTLKNARKLHVFAVDDNGPEDNSGTVRVNLRQSAYVPPRSFTFDAKEHAVQLKPEHQVVLRGLNPRATYLFTVRDDFAEVRPGANGRIQQMLCVERGTEPASVRATHRILETGKRYQITDTEDLRCFFPDMKREDNQGALEVDIVDATAMTRKERAAALKGSRRSER</sequence>
<evidence type="ECO:0000256" key="3">
    <source>
        <dbReference type="ARBA" id="ARBA00022777"/>
    </source>
</evidence>
<keyword evidence="2" id="KW-0547">Nucleotide-binding</keyword>
<feature type="region of interest" description="Disordered" evidence="5">
    <location>
        <begin position="341"/>
        <end position="436"/>
    </location>
</feature>
<dbReference type="EMBL" id="BJXR01000025">
    <property type="protein sequence ID" value="GEN07838.1"/>
    <property type="molecule type" value="Genomic_DNA"/>
</dbReference>
<evidence type="ECO:0000313" key="11">
    <source>
        <dbReference type="Proteomes" id="UP000321514"/>
    </source>
</evidence>
<evidence type="ECO:0000256" key="2">
    <source>
        <dbReference type="ARBA" id="ARBA00022741"/>
    </source>
</evidence>
<keyword evidence="6" id="KW-0812">Transmembrane</keyword>
<dbReference type="OrthoDB" id="9801841at2"/>
<comment type="caution">
    <text evidence="8">The sequence shown here is derived from an EMBL/GenBank/DDBJ whole genome shotgun (WGS) entry which is preliminary data.</text>
</comment>
<dbReference type="Gene3D" id="1.10.510.10">
    <property type="entry name" value="Transferase(Phosphotransferase) domain 1"/>
    <property type="match status" value="1"/>
</dbReference>
<evidence type="ECO:0000256" key="5">
    <source>
        <dbReference type="SAM" id="MobiDB-lite"/>
    </source>
</evidence>